<feature type="signal peptide" evidence="1">
    <location>
        <begin position="1"/>
        <end position="23"/>
    </location>
</feature>
<dbReference type="AlphaFoldDB" id="N6V7X3"/>
<keyword evidence="1" id="KW-0732">Signal</keyword>
<name>N6V7X3_9HYPH</name>
<gene>
    <name evidence="2" type="ORF">m02_11230</name>
</gene>
<dbReference type="RefSeq" id="WP_010702879.1">
    <property type="nucleotide sequence ID" value="NZ_KB915626.1"/>
</dbReference>
<dbReference type="HOGENOM" id="CLU_2244657_0_0_5"/>
<dbReference type="EMBL" id="AGWB01000036">
    <property type="protein sequence ID" value="ENN89930.1"/>
    <property type="molecule type" value="Genomic_DNA"/>
</dbReference>
<accession>N6V7X3</accession>
<feature type="chain" id="PRO_5004126405" evidence="1">
    <location>
        <begin position="24"/>
        <end position="104"/>
    </location>
</feature>
<organism evidence="2 3">
    <name type="scientific">Bartonella bovis m02</name>
    <dbReference type="NCBI Taxonomy" id="1094492"/>
    <lineage>
        <taxon>Bacteria</taxon>
        <taxon>Pseudomonadati</taxon>
        <taxon>Pseudomonadota</taxon>
        <taxon>Alphaproteobacteria</taxon>
        <taxon>Hyphomicrobiales</taxon>
        <taxon>Bartonellaceae</taxon>
        <taxon>Bartonella</taxon>
    </lineage>
</organism>
<protein>
    <submittedName>
        <fullName evidence="2">Uncharacterized protein</fullName>
    </submittedName>
</protein>
<sequence>MKIKEKILLSLSMMVLMLGTSFAGPYEQPGFIDWVKIDEKQCTLKIIYKSSPGSQQLGTWSCNNTYGKNILDLAKTALILDRPVEVRLIGNGKEVKPVLGITLK</sequence>
<reference evidence="2 3" key="1">
    <citation type="journal article" date="2013" name="PLoS Genet.">
        <title>A gene transfer agent and a dynamic repertoire of secretion systems hold the keys to the explosive radiation of the emerging pathogen Bartonella.</title>
        <authorList>
            <person name="Guy L."/>
            <person name="Nystedt B."/>
            <person name="Toft C."/>
            <person name="Zaremba-Niedzwiedzka K."/>
            <person name="Berglund E.C."/>
            <person name="Granberg F."/>
            <person name="Naslund K."/>
            <person name="Eriksson A.S."/>
            <person name="Andersson S.G."/>
        </authorList>
    </citation>
    <scope>NUCLEOTIDE SEQUENCE [LARGE SCALE GENOMIC DNA]</scope>
    <source>
        <strain evidence="3">m02</strain>
    </source>
</reference>
<evidence type="ECO:0000313" key="2">
    <source>
        <dbReference type="EMBL" id="ENN89930.1"/>
    </source>
</evidence>
<evidence type="ECO:0000313" key="3">
    <source>
        <dbReference type="Proteomes" id="UP000014026"/>
    </source>
</evidence>
<comment type="caution">
    <text evidence="2">The sequence shown here is derived from an EMBL/GenBank/DDBJ whole genome shotgun (WGS) entry which is preliminary data.</text>
</comment>
<evidence type="ECO:0000256" key="1">
    <source>
        <dbReference type="SAM" id="SignalP"/>
    </source>
</evidence>
<dbReference type="Proteomes" id="UP000014026">
    <property type="component" value="Unassembled WGS sequence"/>
</dbReference>
<proteinExistence type="predicted"/>